<reference evidence="4 6" key="1">
    <citation type="journal article" date="2015" name="Genome Announc.">
        <title>Complete Genome Sequence of Clavibacter michiganensis subsp. insidiosus R1-1 Using PacBio Single-Molecule Real-Time Technology.</title>
        <authorList>
            <person name="Lu Y."/>
            <person name="Samac D.A."/>
            <person name="Glazebrook J."/>
            <person name="Ishimaru C.A."/>
        </authorList>
    </citation>
    <scope>NUCLEOTIDE SEQUENCE [LARGE SCALE GENOMIC DNA]</scope>
    <source>
        <strain evidence="4 6">R1-1</strain>
    </source>
</reference>
<dbReference type="SUPFAM" id="SSF55729">
    <property type="entry name" value="Acyl-CoA N-acyltransferases (Nat)"/>
    <property type="match status" value="1"/>
</dbReference>
<name>A0A0D5CIR2_9MICO</name>
<dbReference type="AlphaFoldDB" id="A0A0D5CIR2"/>
<organism evidence="4 6">
    <name type="scientific">Clavibacter michiganensis subsp. insidiosus</name>
    <dbReference type="NCBI Taxonomy" id="33014"/>
    <lineage>
        <taxon>Bacteria</taxon>
        <taxon>Bacillati</taxon>
        <taxon>Actinomycetota</taxon>
        <taxon>Actinomycetes</taxon>
        <taxon>Micrococcales</taxon>
        <taxon>Microbacteriaceae</taxon>
        <taxon>Clavibacter</taxon>
    </lineage>
</organism>
<keyword evidence="1 4" id="KW-0808">Transferase</keyword>
<evidence type="ECO:0000313" key="5">
    <source>
        <dbReference type="EMBL" id="RIJ44642.1"/>
    </source>
</evidence>
<dbReference type="GO" id="GO:0016747">
    <property type="term" value="F:acyltransferase activity, transferring groups other than amino-acyl groups"/>
    <property type="evidence" value="ECO:0007669"/>
    <property type="project" value="InterPro"/>
</dbReference>
<protein>
    <submittedName>
        <fullName evidence="4 5">Acetyltransferase</fullName>
    </submittedName>
</protein>
<dbReference type="InterPro" id="IPR050832">
    <property type="entry name" value="Bact_Acetyltransf"/>
</dbReference>
<sequence length="145" mass="15887">MVDIRHAQATDGDAVFALCQQLDMINAPATRDDFDVTFSHILRANKDEGRDVLLVAEDAGTVVGYAYLVVSRLLYAGGLSAHLEELVVDTTARSAGTGSGLVRAVERLCGDRGVGQITMSTRRAGEFYKRLGYERTAEFYKKLLR</sequence>
<reference evidence="5 7" key="2">
    <citation type="submission" date="2018-08" db="EMBL/GenBank/DDBJ databases">
        <title>Genome Sequence of Clavibacter michiganensis Subspecies type strains, and the Atypical Peach-Colored Strains Isolated from Tomato.</title>
        <authorList>
            <person name="Osdaghi E."/>
            <person name="Portier P."/>
            <person name="Briand M."/>
            <person name="Jacques M.-A."/>
        </authorList>
    </citation>
    <scope>NUCLEOTIDE SEQUENCE [LARGE SCALE GENOMIC DNA]</scope>
    <source>
        <strain evidence="5 7">CFBP 6488</strain>
    </source>
</reference>
<dbReference type="InterPro" id="IPR000182">
    <property type="entry name" value="GNAT_dom"/>
</dbReference>
<dbReference type="KEGG" id="cmh:VO01_08475"/>
<dbReference type="Proteomes" id="UP000266634">
    <property type="component" value="Unassembled WGS sequence"/>
</dbReference>
<dbReference type="EMBL" id="QWEA01000032">
    <property type="protein sequence ID" value="RIJ44642.1"/>
    <property type="molecule type" value="Genomic_DNA"/>
</dbReference>
<dbReference type="Proteomes" id="UP000032604">
    <property type="component" value="Chromosome"/>
</dbReference>
<dbReference type="PANTHER" id="PTHR43877:SF1">
    <property type="entry name" value="ACETYLTRANSFERASE"/>
    <property type="match status" value="1"/>
</dbReference>
<dbReference type="PATRIC" id="fig|33014.5.peg.1756"/>
<gene>
    <name evidence="5" type="ORF">DZF93_02025</name>
    <name evidence="4" type="ORF">VO01_08475</name>
</gene>
<evidence type="ECO:0000313" key="6">
    <source>
        <dbReference type="Proteomes" id="UP000032604"/>
    </source>
</evidence>
<proteinExistence type="predicted"/>
<dbReference type="InterPro" id="IPR016181">
    <property type="entry name" value="Acyl_CoA_acyltransferase"/>
</dbReference>
<evidence type="ECO:0000313" key="4">
    <source>
        <dbReference type="EMBL" id="AJW79159.1"/>
    </source>
</evidence>
<dbReference type="OrthoDB" id="9789603at2"/>
<dbReference type="HOGENOM" id="CLU_013985_34_10_11"/>
<dbReference type="CDD" id="cd04301">
    <property type="entry name" value="NAT_SF"/>
    <property type="match status" value="1"/>
</dbReference>
<dbReference type="RefSeq" id="WP_045528237.1">
    <property type="nucleotide sequence ID" value="NZ_CP011043.1"/>
</dbReference>
<evidence type="ECO:0000256" key="2">
    <source>
        <dbReference type="ARBA" id="ARBA00023315"/>
    </source>
</evidence>
<keyword evidence="2" id="KW-0012">Acyltransferase</keyword>
<dbReference type="Pfam" id="PF13508">
    <property type="entry name" value="Acetyltransf_7"/>
    <property type="match status" value="1"/>
</dbReference>
<evidence type="ECO:0000259" key="3">
    <source>
        <dbReference type="PROSITE" id="PS51186"/>
    </source>
</evidence>
<dbReference type="PANTHER" id="PTHR43877">
    <property type="entry name" value="AMINOALKYLPHOSPHONATE N-ACETYLTRANSFERASE-RELATED-RELATED"/>
    <property type="match status" value="1"/>
</dbReference>
<evidence type="ECO:0000256" key="1">
    <source>
        <dbReference type="ARBA" id="ARBA00022679"/>
    </source>
</evidence>
<dbReference type="EMBL" id="CP011043">
    <property type="protein sequence ID" value="AJW79159.1"/>
    <property type="molecule type" value="Genomic_DNA"/>
</dbReference>
<feature type="domain" description="N-acetyltransferase" evidence="3">
    <location>
        <begin position="2"/>
        <end position="145"/>
    </location>
</feature>
<accession>A0A0D5CIR2</accession>
<dbReference type="Gene3D" id="3.40.630.30">
    <property type="match status" value="1"/>
</dbReference>
<dbReference type="PROSITE" id="PS51186">
    <property type="entry name" value="GNAT"/>
    <property type="match status" value="1"/>
</dbReference>
<evidence type="ECO:0000313" key="7">
    <source>
        <dbReference type="Proteomes" id="UP000266634"/>
    </source>
</evidence>